<evidence type="ECO:0000256" key="1">
    <source>
        <dbReference type="SAM" id="MobiDB-lite"/>
    </source>
</evidence>
<dbReference type="EMBL" id="HBGT01004361">
    <property type="protein sequence ID" value="CAD9388556.1"/>
    <property type="molecule type" value="Transcribed_RNA"/>
</dbReference>
<proteinExistence type="predicted"/>
<feature type="region of interest" description="Disordered" evidence="1">
    <location>
        <begin position="59"/>
        <end position="120"/>
    </location>
</feature>
<accession>A0A7S2B7F5</accession>
<dbReference type="AlphaFoldDB" id="A0A7S2B7F5"/>
<reference evidence="2" key="1">
    <citation type="submission" date="2021-01" db="EMBL/GenBank/DDBJ databases">
        <authorList>
            <person name="Corre E."/>
            <person name="Pelletier E."/>
            <person name="Niang G."/>
            <person name="Scheremetjew M."/>
            <person name="Finn R."/>
            <person name="Kale V."/>
            <person name="Holt S."/>
            <person name="Cochrane G."/>
            <person name="Meng A."/>
            <person name="Brown T."/>
            <person name="Cohen L."/>
        </authorList>
    </citation>
    <scope>NUCLEOTIDE SEQUENCE</scope>
    <source>
        <strain evidence="2">RCC1693</strain>
    </source>
</reference>
<evidence type="ECO:0000313" key="2">
    <source>
        <dbReference type="EMBL" id="CAD9388556.1"/>
    </source>
</evidence>
<organism evidence="2">
    <name type="scientific">Florenciella parvula</name>
    <dbReference type="NCBI Taxonomy" id="236787"/>
    <lineage>
        <taxon>Eukaryota</taxon>
        <taxon>Sar</taxon>
        <taxon>Stramenopiles</taxon>
        <taxon>Ochrophyta</taxon>
        <taxon>Dictyochophyceae</taxon>
        <taxon>Florenciellales</taxon>
        <taxon>Florenciella</taxon>
    </lineage>
</organism>
<sequence>MAMYQEVIQEKCLACKVADIEYECVPCGCKSFCRRCAMKVASGGKCKNCREFYTSVRKRRDTVREPSPTPDTGGRGAKDEASGSISPVMPGGGGTGIAPAQPQAEAKPKRRSILSFGRSR</sequence>
<gene>
    <name evidence="2" type="ORF">FPAR1323_LOCUS2408</name>
</gene>
<name>A0A7S2B7F5_9STRA</name>
<protein>
    <submittedName>
        <fullName evidence="2">Uncharacterized protein</fullName>
    </submittedName>
</protein>